<dbReference type="GO" id="GO:0005778">
    <property type="term" value="C:peroxisomal membrane"/>
    <property type="evidence" value="ECO:0007669"/>
    <property type="project" value="UniProtKB-SubCell"/>
</dbReference>
<evidence type="ECO:0000256" key="7">
    <source>
        <dbReference type="RuleBase" id="RU367032"/>
    </source>
</evidence>
<feature type="region of interest" description="Disordered" evidence="8">
    <location>
        <begin position="118"/>
        <end position="154"/>
    </location>
</feature>
<proteinExistence type="inferred from homology"/>
<dbReference type="PANTHER" id="PTHR23058">
    <property type="entry name" value="PEROXISOMAL MEMBRANE PROTEIN PEX14"/>
    <property type="match status" value="1"/>
</dbReference>
<feature type="compositionally biased region" description="Acidic residues" evidence="8">
    <location>
        <begin position="254"/>
        <end position="263"/>
    </location>
</feature>
<evidence type="ECO:0000256" key="6">
    <source>
        <dbReference type="ARBA" id="ARBA00046271"/>
    </source>
</evidence>
<feature type="compositionally biased region" description="Basic and acidic residues" evidence="8">
    <location>
        <begin position="1"/>
        <end position="10"/>
    </location>
</feature>
<keyword evidence="11" id="KW-1185">Reference proteome</keyword>
<reference evidence="10 11" key="1">
    <citation type="journal article" date="2019" name="Sci. Rep.">
        <title>A multi-omics analysis of the grapevine pathogen Lasiodiplodia theobromae reveals that temperature affects the expression of virulence- and pathogenicity-related genes.</title>
        <authorList>
            <person name="Felix C."/>
            <person name="Meneses R."/>
            <person name="Goncalves M.F.M."/>
            <person name="Tilleman L."/>
            <person name="Duarte A.S."/>
            <person name="Jorrin-Novo J.V."/>
            <person name="Van de Peer Y."/>
            <person name="Deforce D."/>
            <person name="Van Nieuwerburgh F."/>
            <person name="Esteves A.C."/>
            <person name="Alves A."/>
        </authorList>
    </citation>
    <scope>NUCLEOTIDE SEQUENCE [LARGE SCALE GENOMIC DNA]</scope>
    <source>
        <strain evidence="10 11">LA-SOL3</strain>
    </source>
</reference>
<comment type="similarity">
    <text evidence="1 7">Belongs to the peroxin-14 family.</text>
</comment>
<feature type="compositionally biased region" description="Basic and acidic residues" evidence="8">
    <location>
        <begin position="85"/>
        <end position="95"/>
    </location>
</feature>
<keyword evidence="7" id="KW-0813">Transport</keyword>
<dbReference type="Pfam" id="PF04695">
    <property type="entry name" value="Pex14_N"/>
    <property type="match status" value="1"/>
</dbReference>
<protein>
    <recommendedName>
        <fullName evidence="4 7">Peroxisomal membrane protein PEX14</fullName>
    </recommendedName>
    <alternativeName>
        <fullName evidence="5 7">Peroxin-14</fullName>
    </alternativeName>
</protein>
<keyword evidence="2" id="KW-0811">Translocation</keyword>
<feature type="region of interest" description="Disordered" evidence="8">
    <location>
        <begin position="233"/>
        <end position="302"/>
    </location>
</feature>
<dbReference type="InterPro" id="IPR006785">
    <property type="entry name" value="Pex14_N"/>
</dbReference>
<dbReference type="GO" id="GO:0016560">
    <property type="term" value="P:protein import into peroxisome matrix, docking"/>
    <property type="evidence" value="ECO:0007669"/>
    <property type="project" value="UniProtKB-UniRule"/>
</dbReference>
<dbReference type="GO" id="GO:0005102">
    <property type="term" value="F:signaling receptor binding"/>
    <property type="evidence" value="ECO:0007669"/>
    <property type="project" value="TreeGrafter"/>
</dbReference>
<sequence>MGDSPSDKKPGIPAWQRAQAPSTPSDSASSATEDSRPPTPSSDSASEHADEPQSEPQPSSLDANEPPKDGALLLQQARKFLQDPSIRDAADDRKRSFLVSKGVAEDDIKLLLAEAKMQDTPPSKVAPPKSPATQQPLSSPPTASRAPPKDIPPIVTYPEFLTQPTSPPPLITVSRVLNAIYAAVGLGAVTYGVSNYLVKPMAEELAGARAEFAVNTKSNIEKLNEKLEGMVSTVPKLGSNGKPLSPEQEKDATSDVDSDEDPTELYHRDFGTQTSPALSRRGSDASSADSEKSPATPAEAQSAHLDKLIAELRGLTYLTRGNSTQDDAVQTQLGDLKNYLNEMAYSSPYYGGDIYGARYGSSWKKSGEEDAIEAFKADIRSVKGVFLSSRNFPSAQQRGYGVGR</sequence>
<dbReference type="AlphaFoldDB" id="A0A5N5DN06"/>
<comment type="subcellular location">
    <subcellularLocation>
        <location evidence="6 7">Peroxisome membrane</location>
    </subcellularLocation>
</comment>
<evidence type="ECO:0000256" key="3">
    <source>
        <dbReference type="ARBA" id="ARBA00023140"/>
    </source>
</evidence>
<evidence type="ECO:0000259" key="9">
    <source>
        <dbReference type="Pfam" id="PF04695"/>
    </source>
</evidence>
<evidence type="ECO:0000256" key="1">
    <source>
        <dbReference type="ARBA" id="ARBA00005443"/>
    </source>
</evidence>
<accession>A0A5N5DN06</accession>
<comment type="caution">
    <text evidence="10">The sequence shown here is derived from an EMBL/GenBank/DDBJ whole genome shotgun (WGS) entry which is preliminary data.</text>
</comment>
<dbReference type="GO" id="GO:1990429">
    <property type="term" value="C:peroxisomal importomer complex"/>
    <property type="evidence" value="ECO:0007669"/>
    <property type="project" value="TreeGrafter"/>
</dbReference>
<organism evidence="10 11">
    <name type="scientific">Lasiodiplodia theobromae</name>
    <dbReference type="NCBI Taxonomy" id="45133"/>
    <lineage>
        <taxon>Eukaryota</taxon>
        <taxon>Fungi</taxon>
        <taxon>Dikarya</taxon>
        <taxon>Ascomycota</taxon>
        <taxon>Pezizomycotina</taxon>
        <taxon>Dothideomycetes</taxon>
        <taxon>Dothideomycetes incertae sedis</taxon>
        <taxon>Botryosphaeriales</taxon>
        <taxon>Botryosphaeriaceae</taxon>
        <taxon>Lasiodiplodia</taxon>
    </lineage>
</organism>
<evidence type="ECO:0000256" key="2">
    <source>
        <dbReference type="ARBA" id="ARBA00023010"/>
    </source>
</evidence>
<evidence type="ECO:0000256" key="4">
    <source>
        <dbReference type="ARBA" id="ARBA00029502"/>
    </source>
</evidence>
<name>A0A5N5DN06_9PEZI</name>
<gene>
    <name evidence="10" type="ORF">DBV05_g2158</name>
</gene>
<keyword evidence="3 7" id="KW-0576">Peroxisome</keyword>
<evidence type="ECO:0000256" key="8">
    <source>
        <dbReference type="SAM" id="MobiDB-lite"/>
    </source>
</evidence>
<dbReference type="Gene3D" id="1.10.10.10">
    <property type="entry name" value="Winged helix-like DNA-binding domain superfamily/Winged helix DNA-binding domain"/>
    <property type="match status" value="1"/>
</dbReference>
<keyword evidence="7" id="KW-0472">Membrane</keyword>
<keyword evidence="7" id="KW-0653">Protein transport</keyword>
<evidence type="ECO:0000256" key="5">
    <source>
        <dbReference type="ARBA" id="ARBA00029691"/>
    </source>
</evidence>
<feature type="compositionally biased region" description="Low complexity" evidence="8">
    <location>
        <begin position="21"/>
        <end position="32"/>
    </location>
</feature>
<feature type="region of interest" description="Disordered" evidence="8">
    <location>
        <begin position="1"/>
        <end position="99"/>
    </location>
</feature>
<dbReference type="EMBL" id="VCHE01000008">
    <property type="protein sequence ID" value="KAB2579203.1"/>
    <property type="molecule type" value="Genomic_DNA"/>
</dbReference>
<dbReference type="OrthoDB" id="441517at2759"/>
<dbReference type="Proteomes" id="UP000325902">
    <property type="component" value="Unassembled WGS sequence"/>
</dbReference>
<feature type="domain" description="Peroxisome membrane anchor protein Pex14p N-terminal" evidence="9">
    <location>
        <begin position="73"/>
        <end position="114"/>
    </location>
</feature>
<dbReference type="PANTHER" id="PTHR23058:SF5">
    <property type="entry name" value="PEROXISOMAL MEMBRANE PROTEIN PEX14"/>
    <property type="match status" value="1"/>
</dbReference>
<dbReference type="InterPro" id="IPR036388">
    <property type="entry name" value="WH-like_DNA-bd_sf"/>
</dbReference>
<evidence type="ECO:0000313" key="10">
    <source>
        <dbReference type="EMBL" id="KAB2579203.1"/>
    </source>
</evidence>
<evidence type="ECO:0000313" key="11">
    <source>
        <dbReference type="Proteomes" id="UP000325902"/>
    </source>
</evidence>
<comment type="function">
    <text evidence="7">Component of the PEX13-PEX14 docking complex, a translocon channel that specifically mediates the import of peroxisomal cargo proteins bound to PEX5 receptor. The PEX13-PEX14 docking complex forms a large import pore which can be opened to a diameter of about 9 nm. Mechanistically, PEX5 receptor along with cargo proteins associates with the PEX14 subunit of the PEX13-PEX14 docking complex in the cytosol, leading to the insertion of the receptor into the organelle membrane with the concomitant translocation of the cargo into the peroxisome matrix.</text>
</comment>
<dbReference type="InterPro" id="IPR025655">
    <property type="entry name" value="PEX14"/>
</dbReference>